<evidence type="ECO:0000313" key="2">
    <source>
        <dbReference type="EMBL" id="PWA04862.1"/>
    </source>
</evidence>
<dbReference type="Gene3D" id="3.90.550.10">
    <property type="entry name" value="Spore Coat Polysaccharide Biosynthesis Protein SpsA, Chain A"/>
    <property type="match status" value="1"/>
</dbReference>
<dbReference type="OrthoDB" id="597270at2"/>
<name>A0A2U1JI99_9FLAO</name>
<comment type="caution">
    <text evidence="2">The sequence shown here is derived from an EMBL/GenBank/DDBJ whole genome shotgun (WGS) entry which is preliminary data.</text>
</comment>
<evidence type="ECO:0000313" key="3">
    <source>
        <dbReference type="Proteomes" id="UP000245449"/>
    </source>
</evidence>
<feature type="domain" description="Glycosyltransferase 2-like" evidence="1">
    <location>
        <begin position="5"/>
        <end position="123"/>
    </location>
</feature>
<dbReference type="SUPFAM" id="SSF53448">
    <property type="entry name" value="Nucleotide-diphospho-sugar transferases"/>
    <property type="match status" value="1"/>
</dbReference>
<dbReference type="RefSeq" id="WP_116725009.1">
    <property type="nucleotide sequence ID" value="NZ_QCZI01000010.1"/>
</dbReference>
<proteinExistence type="predicted"/>
<evidence type="ECO:0000259" key="1">
    <source>
        <dbReference type="Pfam" id="PF00535"/>
    </source>
</evidence>
<dbReference type="Pfam" id="PF00535">
    <property type="entry name" value="Glycos_transf_2"/>
    <property type="match status" value="1"/>
</dbReference>
<dbReference type="Proteomes" id="UP000245449">
    <property type="component" value="Unassembled WGS sequence"/>
</dbReference>
<dbReference type="PANTHER" id="PTHR43685">
    <property type="entry name" value="GLYCOSYLTRANSFERASE"/>
    <property type="match status" value="1"/>
</dbReference>
<dbReference type="InterPro" id="IPR029044">
    <property type="entry name" value="Nucleotide-diphossugar_trans"/>
</dbReference>
<sequence length="373" mass="43807">MAFFSIIIPCYNQAHFLPDCLDSLLVQNYQDWEAIVINDGSTDGTSEITNKYVKIDSRIKLIEKENGGLSSARNHGIRNAIGERFIFLDSDDFLYPNCLEKVAFVAKESNDNELIQYGYTYITEGKERILGHVNVAEKKSLLFEIFKGNLGPCHSICISKELVHKSGFFDETLKSAEDWDFWIRAVKVGGSQKAIQESLVYYRYSFNSMSRNPFIMYDALKTVIQRAHKKDTRISIESPLNIDYKFDAKEELEQIFIRTLGVSIMQNRIEESITFFHQETAKSLQEYNSSDFEAMCSYLSFRYWYSRDDIEKVFSSFYPQFLDFFDKMGYGKTFRKKALNHIFKRHIYYRNIYRFGKIQGSFFNFILRNIRYV</sequence>
<dbReference type="InterPro" id="IPR001173">
    <property type="entry name" value="Glyco_trans_2-like"/>
</dbReference>
<dbReference type="AlphaFoldDB" id="A0A2U1JI99"/>
<keyword evidence="3" id="KW-1185">Reference proteome</keyword>
<organism evidence="2 3">
    <name type="scientific">Flavobacterium psychrotolerans</name>
    <dbReference type="NCBI Taxonomy" id="2169410"/>
    <lineage>
        <taxon>Bacteria</taxon>
        <taxon>Pseudomonadati</taxon>
        <taxon>Bacteroidota</taxon>
        <taxon>Flavobacteriia</taxon>
        <taxon>Flavobacteriales</taxon>
        <taxon>Flavobacteriaceae</taxon>
        <taxon>Flavobacterium</taxon>
    </lineage>
</organism>
<dbReference type="EMBL" id="QCZI01000010">
    <property type="protein sequence ID" value="PWA04862.1"/>
    <property type="molecule type" value="Genomic_DNA"/>
</dbReference>
<gene>
    <name evidence="2" type="ORF">DB895_08835</name>
</gene>
<reference evidence="2 3" key="1">
    <citation type="submission" date="2018-04" db="EMBL/GenBank/DDBJ databases">
        <title>Flavobacterium sp. nov., isolated from glacier ice.</title>
        <authorList>
            <person name="Liu Q."/>
            <person name="Xin Y.-H."/>
        </authorList>
    </citation>
    <scope>NUCLEOTIDE SEQUENCE [LARGE SCALE GENOMIC DNA]</scope>
    <source>
        <strain evidence="2 3">RB1R5</strain>
    </source>
</reference>
<protein>
    <recommendedName>
        <fullName evidence="1">Glycosyltransferase 2-like domain-containing protein</fullName>
    </recommendedName>
</protein>
<dbReference type="PANTHER" id="PTHR43685:SF2">
    <property type="entry name" value="GLYCOSYLTRANSFERASE 2-LIKE DOMAIN-CONTAINING PROTEIN"/>
    <property type="match status" value="1"/>
</dbReference>
<dbReference type="InterPro" id="IPR050834">
    <property type="entry name" value="Glycosyltransf_2"/>
</dbReference>
<accession>A0A2U1JI99</accession>